<dbReference type="EMBL" id="KV440973">
    <property type="protein sequence ID" value="OAD78464.1"/>
    <property type="molecule type" value="Genomic_DNA"/>
</dbReference>
<reference evidence="3" key="1">
    <citation type="submission" date="2015-06" db="EMBL/GenBank/DDBJ databases">
        <title>Expansion of signal transduction pathways in fungi by whole-genome duplication.</title>
        <authorList>
            <consortium name="DOE Joint Genome Institute"/>
            <person name="Corrochano L.M."/>
            <person name="Kuo A."/>
            <person name="Marcet-Houben M."/>
            <person name="Polaino S."/>
            <person name="Salamov A."/>
            <person name="Villalobos J.M."/>
            <person name="Alvarez M.I."/>
            <person name="Avalos J."/>
            <person name="Benito E.P."/>
            <person name="Benoit I."/>
            <person name="Burger G."/>
            <person name="Camino L.P."/>
            <person name="Canovas D."/>
            <person name="Cerda-Olmedo E."/>
            <person name="Cheng J.-F."/>
            <person name="Dominguez A."/>
            <person name="Elias M."/>
            <person name="Eslava A.P."/>
            <person name="Glaser F."/>
            <person name="Grimwood J."/>
            <person name="Gutierrez G."/>
            <person name="Heitman J."/>
            <person name="Henrissat B."/>
            <person name="Iturriaga E.A."/>
            <person name="Lang B.F."/>
            <person name="Lavin J.L."/>
            <person name="Lee S."/>
            <person name="Li W."/>
            <person name="Lindquist E."/>
            <person name="Lopez-Garcia S."/>
            <person name="Luque E.M."/>
            <person name="Marcos A.T."/>
            <person name="Martin J."/>
            <person name="McCluskey K."/>
            <person name="Medina H.R."/>
            <person name="Miralles-Duran A."/>
            <person name="Miyazaki A."/>
            <person name="Munoz-Torres E."/>
            <person name="Oguiza J.A."/>
            <person name="Ohm R."/>
            <person name="Olmedo M."/>
            <person name="Orejas M."/>
            <person name="Ortiz-Castellanos L."/>
            <person name="Pisabarro A.G."/>
            <person name="Rodriguez-Romero J."/>
            <person name="Ruiz-Herrera J."/>
            <person name="Ruiz-Vazquez R."/>
            <person name="Sanz C."/>
            <person name="Schackwitz W."/>
            <person name="Schmutz J."/>
            <person name="Shahriari M."/>
            <person name="Shelest E."/>
            <person name="Silva-Franco F."/>
            <person name="Soanes D."/>
            <person name="Syed K."/>
            <person name="Tagua V.G."/>
            <person name="Talbot N.J."/>
            <person name="Thon M."/>
            <person name="De vries R.P."/>
            <person name="Wiebenga A."/>
            <person name="Yadav J.S."/>
            <person name="Braun E.L."/>
            <person name="Baker S."/>
            <person name="Garre V."/>
            <person name="Horwitz B."/>
            <person name="Torres-Martinez S."/>
            <person name="Idnurm A."/>
            <person name="Herrera-Estrella A."/>
            <person name="Gabaldon T."/>
            <person name="Grigoriev I.V."/>
        </authorList>
    </citation>
    <scope>NUCLEOTIDE SEQUENCE [LARGE SCALE GENOMIC DNA]</scope>
    <source>
        <strain evidence="3">NRRL 1555(-)</strain>
    </source>
</reference>
<organism evidence="2 3">
    <name type="scientific">Phycomyces blakesleeanus (strain ATCC 8743b / DSM 1359 / FGSC 10004 / NBRC 33097 / NRRL 1555)</name>
    <dbReference type="NCBI Taxonomy" id="763407"/>
    <lineage>
        <taxon>Eukaryota</taxon>
        <taxon>Fungi</taxon>
        <taxon>Fungi incertae sedis</taxon>
        <taxon>Mucoromycota</taxon>
        <taxon>Mucoromycotina</taxon>
        <taxon>Mucoromycetes</taxon>
        <taxon>Mucorales</taxon>
        <taxon>Phycomycetaceae</taxon>
        <taxon>Phycomyces</taxon>
    </lineage>
</organism>
<dbReference type="InterPro" id="IPR023210">
    <property type="entry name" value="NADP_OxRdtase_dom"/>
</dbReference>
<feature type="domain" description="NADP-dependent oxidoreductase" evidence="1">
    <location>
        <begin position="36"/>
        <end position="332"/>
    </location>
</feature>
<dbReference type="CDD" id="cd19099">
    <property type="entry name" value="AKR_unchar"/>
    <property type="match status" value="1"/>
</dbReference>
<dbReference type="PANTHER" id="PTHR43312:SF1">
    <property type="entry name" value="NADP-DEPENDENT OXIDOREDUCTASE DOMAIN-CONTAINING PROTEIN"/>
    <property type="match status" value="1"/>
</dbReference>
<dbReference type="Pfam" id="PF00248">
    <property type="entry name" value="Aldo_ket_red"/>
    <property type="match status" value="1"/>
</dbReference>
<dbReference type="Gene3D" id="3.20.20.100">
    <property type="entry name" value="NADP-dependent oxidoreductase domain"/>
    <property type="match status" value="1"/>
</dbReference>
<name>A0A167PSJ7_PHYB8</name>
<accession>A0A167PSJ7</accession>
<keyword evidence="3" id="KW-1185">Reference proteome</keyword>
<evidence type="ECO:0000313" key="2">
    <source>
        <dbReference type="EMBL" id="OAD78464.1"/>
    </source>
</evidence>
<proteinExistence type="predicted"/>
<dbReference type="SUPFAM" id="SSF51430">
    <property type="entry name" value="NAD(P)-linked oxidoreductase"/>
    <property type="match status" value="1"/>
</dbReference>
<evidence type="ECO:0000313" key="3">
    <source>
        <dbReference type="Proteomes" id="UP000077315"/>
    </source>
</evidence>
<gene>
    <name evidence="2" type="ORF">PHYBLDRAFT_140540</name>
</gene>
<dbReference type="STRING" id="763407.A0A167PSJ7"/>
<evidence type="ECO:0000259" key="1">
    <source>
        <dbReference type="Pfam" id="PF00248"/>
    </source>
</evidence>
<dbReference type="InParanoid" id="A0A167PSJ7"/>
<dbReference type="Proteomes" id="UP000077315">
    <property type="component" value="Unassembled WGS sequence"/>
</dbReference>
<dbReference type="InterPro" id="IPR053135">
    <property type="entry name" value="AKR2_Oxidoreductase"/>
</dbReference>
<dbReference type="OrthoDB" id="48988at2759"/>
<dbReference type="PANTHER" id="PTHR43312">
    <property type="entry name" value="D-THREO-ALDOSE 1-DEHYDROGENASE"/>
    <property type="match status" value="1"/>
</dbReference>
<dbReference type="VEuPathDB" id="FungiDB:PHYBLDRAFT_140540"/>
<protein>
    <recommendedName>
        <fullName evidence="1">NADP-dependent oxidoreductase domain-containing protein</fullName>
    </recommendedName>
</protein>
<dbReference type="GeneID" id="28991332"/>
<sequence length="497" mass="55552">MTFRFSRGLIQSCRSYHATSLPTTTIPKLNRDVTRIGFGAYRVSQPKHREALEAALKGGVSIVDMGSNFENGAAEKLVGDTLQGMKGQLDRKDITLVSKAGYMNKTDTSELGPDDYVQINEKSYHGISPRLLEQQLANSLYRLSTDRLDVFMINAPERMLSSKNKPYGRKQLYRDLGNSFEYLDGLVAAGVIGGYGVCSNTMALPSAVDHVSLDDIIKACKRPDNLVAIEVPFNLYEREAVVSSSVQHLSAPEHTVAEIANEHGIHLMTNRPLNSISNGHIRTLVNHDPFSSGSAEHDMMEKMTNSFQQVSELESELMSELPLEEESLVAKFVWGQVLSENLARLAQNHFATQHYLQLQVSPAVDRDLDTLKEYATDQDASLQPAFEEWAAKYRQAIDRLVEDIVSYAYIDTLRKNNELDRVLDALCPSFKKHPEAHSPLSVKALEFLLAHSRVGTVMTGMRDPAYVKDGLLAARTHAQHPLDDEDIMDVWRCPIFE</sequence>
<dbReference type="AlphaFoldDB" id="A0A167PSJ7"/>
<dbReference type="InterPro" id="IPR036812">
    <property type="entry name" value="NAD(P)_OxRdtase_dom_sf"/>
</dbReference>
<dbReference type="RefSeq" id="XP_018296504.1">
    <property type="nucleotide sequence ID" value="XM_018430426.1"/>
</dbReference>